<dbReference type="AlphaFoldDB" id="A0A011P2T0"/>
<gene>
    <name evidence="2" type="ORF">AW11_01601</name>
</gene>
<dbReference type="Proteomes" id="UP000022141">
    <property type="component" value="Unassembled WGS sequence"/>
</dbReference>
<dbReference type="InterPro" id="IPR006311">
    <property type="entry name" value="TAT_signal"/>
</dbReference>
<dbReference type="STRING" id="1454004.AW11_01601"/>
<name>A0A011P2T0_ACCRE</name>
<comment type="caution">
    <text evidence="2">The sequence shown here is derived from an EMBL/GenBank/DDBJ whole genome shotgun (WGS) entry which is preliminary data.</text>
</comment>
<evidence type="ECO:0000313" key="2">
    <source>
        <dbReference type="EMBL" id="EXI89278.1"/>
    </source>
</evidence>
<evidence type="ECO:0000313" key="3">
    <source>
        <dbReference type="Proteomes" id="UP000022141"/>
    </source>
</evidence>
<feature type="signal peptide" evidence="1">
    <location>
        <begin position="1"/>
        <end position="33"/>
    </location>
</feature>
<proteinExistence type="predicted"/>
<protein>
    <submittedName>
        <fullName evidence="2">Uncharacterized protein</fullName>
    </submittedName>
</protein>
<sequence length="117" mass="12393">MSMTESERTKLRRRRLLKSAAAVPAIFVLPAGAEVANSSLNACVARGFPPGTQTPANPIPATSHDQWVRSFQPAGPNDNPPAGNYLQFVDGKPVATASCWNSVHPGGPFADGQNLIR</sequence>
<keyword evidence="1" id="KW-0732">Signal</keyword>
<accession>A0A011P2T0</accession>
<feature type="chain" id="PRO_5001462672" evidence="1">
    <location>
        <begin position="34"/>
        <end position="117"/>
    </location>
</feature>
<evidence type="ECO:0000256" key="1">
    <source>
        <dbReference type="SAM" id="SignalP"/>
    </source>
</evidence>
<dbReference type="PROSITE" id="PS51318">
    <property type="entry name" value="TAT"/>
    <property type="match status" value="1"/>
</dbReference>
<reference evidence="2" key="1">
    <citation type="submission" date="2014-02" db="EMBL/GenBank/DDBJ databases">
        <title>Expanding our view of genomic diversity in Candidatus Accumulibacter clades.</title>
        <authorList>
            <person name="Skennerton C.T."/>
            <person name="Barr J.J."/>
            <person name="Slater F.R."/>
            <person name="Bond P.L."/>
            <person name="Tyson G.W."/>
        </authorList>
    </citation>
    <scope>NUCLEOTIDE SEQUENCE [LARGE SCALE GENOMIC DNA]</scope>
</reference>
<dbReference type="EMBL" id="JEMY01000017">
    <property type="protein sequence ID" value="EXI89278.1"/>
    <property type="molecule type" value="Genomic_DNA"/>
</dbReference>
<dbReference type="eggNOG" id="ENOG502ZJCK">
    <property type="taxonomic scope" value="Bacteria"/>
</dbReference>
<organism evidence="2 3">
    <name type="scientific">Accumulibacter regalis</name>
    <dbReference type="NCBI Taxonomy" id="522306"/>
    <lineage>
        <taxon>Bacteria</taxon>
        <taxon>Pseudomonadati</taxon>
        <taxon>Pseudomonadota</taxon>
        <taxon>Betaproteobacteria</taxon>
        <taxon>Candidatus Accumulibacter</taxon>
    </lineage>
</organism>
<keyword evidence="3" id="KW-1185">Reference proteome</keyword>